<evidence type="ECO:0000313" key="2">
    <source>
        <dbReference type="EMBL" id="MCR2044398.1"/>
    </source>
</evidence>
<name>A0A9X2S5C1_9FIRM</name>
<keyword evidence="3" id="KW-1185">Reference proteome</keyword>
<dbReference type="GO" id="GO:0016787">
    <property type="term" value="F:hydrolase activity"/>
    <property type="evidence" value="ECO:0007669"/>
    <property type="project" value="UniProtKB-KW"/>
</dbReference>
<dbReference type="EMBL" id="JANJZL010000005">
    <property type="protein sequence ID" value="MCR2044398.1"/>
    <property type="molecule type" value="Genomic_DNA"/>
</dbReference>
<dbReference type="Gene3D" id="3.40.50.1820">
    <property type="entry name" value="alpha/beta hydrolase"/>
    <property type="match status" value="1"/>
</dbReference>
<dbReference type="InterPro" id="IPR050266">
    <property type="entry name" value="AB_hydrolase_sf"/>
</dbReference>
<protein>
    <submittedName>
        <fullName evidence="2">Alpha/beta hydrolase</fullName>
    </submittedName>
</protein>
<organism evidence="2 3">
    <name type="scientific">Anaerosalibacter massiliensis</name>
    <dbReference type="NCBI Taxonomy" id="1347392"/>
    <lineage>
        <taxon>Bacteria</taxon>
        <taxon>Bacillati</taxon>
        <taxon>Bacillota</taxon>
        <taxon>Tissierellia</taxon>
        <taxon>Tissierellales</taxon>
        <taxon>Sporanaerobacteraceae</taxon>
        <taxon>Anaerosalibacter</taxon>
    </lineage>
</organism>
<comment type="caution">
    <text evidence="2">The sequence shown here is derived from an EMBL/GenBank/DDBJ whole genome shotgun (WGS) entry which is preliminary data.</text>
</comment>
<dbReference type="RefSeq" id="WP_257490473.1">
    <property type="nucleotide sequence ID" value="NZ_JANJZL010000005.1"/>
</dbReference>
<sequence length="271" mass="32152">MPYIKIKDKNLYYREYGEGDVLVFLNGMMMSTTSWSPFIKFFSSEYKILLVDLIDQGRSDKADTFYTQDMHVEMLKDIFEKLGYHKVHLIGTSYGGEIAQLFTLKYKDMVRSLILSNTTSYTDEYIKKVEKEWYQLAEAHDDNLFLNTVISSVYSENFYKENIKWIEGNKKQIKRILDKEWYKSFMRGIISTYDFNVNNQLNQIRIPTLVISSDLDTVIPMKYQQIIYEKIPLSRWIVIKDSGHASIYEKPYEFMLVILGFLKTMDFKLNK</sequence>
<dbReference type="InterPro" id="IPR000073">
    <property type="entry name" value="AB_hydrolase_1"/>
</dbReference>
<reference evidence="2" key="1">
    <citation type="submission" date="2022-07" db="EMBL/GenBank/DDBJ databases">
        <title>Enhanced cultured diversity of the mouse gut microbiota enables custom-made synthetic communities.</title>
        <authorList>
            <person name="Afrizal A."/>
        </authorList>
    </citation>
    <scope>NUCLEOTIDE SEQUENCE</scope>
    <source>
        <strain evidence="2">DSM 29482</strain>
    </source>
</reference>
<evidence type="ECO:0000259" key="1">
    <source>
        <dbReference type="Pfam" id="PF00561"/>
    </source>
</evidence>
<dbReference type="PRINTS" id="PR00111">
    <property type="entry name" value="ABHYDROLASE"/>
</dbReference>
<gene>
    <name evidence="2" type="ORF">NSA23_09760</name>
</gene>
<proteinExistence type="predicted"/>
<dbReference type="Proteomes" id="UP001142078">
    <property type="component" value="Unassembled WGS sequence"/>
</dbReference>
<accession>A0A9X2S5C1</accession>
<dbReference type="InterPro" id="IPR029058">
    <property type="entry name" value="AB_hydrolase_fold"/>
</dbReference>
<evidence type="ECO:0000313" key="3">
    <source>
        <dbReference type="Proteomes" id="UP001142078"/>
    </source>
</evidence>
<feature type="domain" description="AB hydrolase-1" evidence="1">
    <location>
        <begin position="21"/>
        <end position="251"/>
    </location>
</feature>
<keyword evidence="2" id="KW-0378">Hydrolase</keyword>
<dbReference type="SUPFAM" id="SSF53474">
    <property type="entry name" value="alpha/beta-Hydrolases"/>
    <property type="match status" value="1"/>
</dbReference>
<dbReference type="AlphaFoldDB" id="A0A9X2S5C1"/>
<dbReference type="Pfam" id="PF00561">
    <property type="entry name" value="Abhydrolase_1"/>
    <property type="match status" value="1"/>
</dbReference>
<dbReference type="PANTHER" id="PTHR43798">
    <property type="entry name" value="MONOACYLGLYCEROL LIPASE"/>
    <property type="match status" value="1"/>
</dbReference>